<keyword evidence="2" id="KW-1185">Reference proteome</keyword>
<organism evidence="1 2">
    <name type="scientific">Trichosporon asahii var. asahii (strain CBS 8904)</name>
    <name type="common">Yeast</name>
    <dbReference type="NCBI Taxonomy" id="1220162"/>
    <lineage>
        <taxon>Eukaryota</taxon>
        <taxon>Fungi</taxon>
        <taxon>Dikarya</taxon>
        <taxon>Basidiomycota</taxon>
        <taxon>Agaricomycotina</taxon>
        <taxon>Tremellomycetes</taxon>
        <taxon>Trichosporonales</taxon>
        <taxon>Trichosporonaceae</taxon>
        <taxon>Trichosporon</taxon>
    </lineage>
</organism>
<name>K1VD44_TRIAC</name>
<dbReference type="InParanoid" id="K1VD44"/>
<evidence type="ECO:0000313" key="1">
    <source>
        <dbReference type="EMBL" id="EKC98685.1"/>
    </source>
</evidence>
<evidence type="ECO:0000313" key="2">
    <source>
        <dbReference type="Proteomes" id="UP000006757"/>
    </source>
</evidence>
<accession>K1VD44</accession>
<dbReference type="EMBL" id="AMBO01000383">
    <property type="protein sequence ID" value="EKC98685.1"/>
    <property type="molecule type" value="Genomic_DNA"/>
</dbReference>
<dbReference type="HOGENOM" id="CLU_2442435_0_0_1"/>
<sequence length="90" mass="10270">MADAIATAIRTARTNLENAITDARKATETEHKRITELQKEIALLQFEEQNIADAWPDIKREAEEERAQYDKEAHARLAALQQDVLRRLAA</sequence>
<gene>
    <name evidence="1" type="ORF">A1Q2_07009</name>
</gene>
<dbReference type="Proteomes" id="UP000006757">
    <property type="component" value="Unassembled WGS sequence"/>
</dbReference>
<proteinExistence type="predicted"/>
<comment type="caution">
    <text evidence="1">The sequence shown here is derived from an EMBL/GenBank/DDBJ whole genome shotgun (WGS) entry which is preliminary data.</text>
</comment>
<dbReference type="AlphaFoldDB" id="K1VD44"/>
<protein>
    <submittedName>
        <fullName evidence="1">Uncharacterized protein</fullName>
    </submittedName>
</protein>
<reference evidence="1 2" key="1">
    <citation type="journal article" date="2012" name="Eukaryot. Cell">
        <title>Genome sequence of the Trichosporon asahii environmental strain CBS 8904.</title>
        <authorList>
            <person name="Yang R.Y."/>
            <person name="Li H.T."/>
            <person name="Zhu H."/>
            <person name="Zhou G.P."/>
            <person name="Wang M."/>
            <person name="Wang L."/>
        </authorList>
    </citation>
    <scope>NUCLEOTIDE SEQUENCE [LARGE SCALE GENOMIC DNA]</scope>
    <source>
        <strain evidence="1 2">CBS 8904</strain>
    </source>
</reference>